<dbReference type="AlphaFoldDB" id="A0A9X3TU42"/>
<evidence type="ECO:0000313" key="3">
    <source>
        <dbReference type="Proteomes" id="UP001151071"/>
    </source>
</evidence>
<feature type="transmembrane region" description="Helical" evidence="1">
    <location>
        <begin position="46"/>
        <end position="63"/>
    </location>
</feature>
<keyword evidence="1" id="KW-1133">Transmembrane helix</keyword>
<sequence>MKRSTLKEEMEKIEIPPDLHHRSKMGIQQAKLEERHSERIIRKKRVWGGIVSAAVLVSAIIALNDSSLASSVRGYFRDIVNWKNEVVDTQYSQATDEIKVEANSATVQSETIIVPVTVTLQDITKPPFSTIEVLTFGDFEVVGSSGESLTNNQITVQAASDNRYEFDIKDRDKLLSEVKSPKANERVFQANLLLDAGFFNNNERFTLKIRSFFGQKKADSPLKIEGDWKVAVSVKRS</sequence>
<keyword evidence="1" id="KW-0812">Transmembrane</keyword>
<accession>A0A9X3TU42</accession>
<dbReference type="EMBL" id="JAPYYP010000086">
    <property type="protein sequence ID" value="MDA5111126.1"/>
    <property type="molecule type" value="Genomic_DNA"/>
</dbReference>
<evidence type="ECO:0008006" key="4">
    <source>
        <dbReference type="Google" id="ProtNLM"/>
    </source>
</evidence>
<comment type="caution">
    <text evidence="2">The sequence shown here is derived from an EMBL/GenBank/DDBJ whole genome shotgun (WGS) entry which is preliminary data.</text>
</comment>
<gene>
    <name evidence="2" type="ORF">O3V59_22615</name>
</gene>
<proteinExistence type="predicted"/>
<reference evidence="2" key="1">
    <citation type="submission" date="2022-12" db="EMBL/GenBank/DDBJ databases">
        <title>Draft genome sequence of the thermophilic strain Brevibacillus thermoruber HT42, isolated from Los Humeros, Puebla, Mexico, with biotechnological potential.</title>
        <authorList>
            <person name="Lara Sanchez J."/>
            <person name="Solis Palacios R."/>
            <person name="Bustos Baena A.S."/>
            <person name="Ruz Baez A.E."/>
            <person name="Espinosa Luna G."/>
            <person name="Oliart Ros R.M."/>
        </authorList>
    </citation>
    <scope>NUCLEOTIDE SEQUENCE</scope>
    <source>
        <strain evidence="2">HT42</strain>
    </source>
</reference>
<evidence type="ECO:0000313" key="2">
    <source>
        <dbReference type="EMBL" id="MDA5111126.1"/>
    </source>
</evidence>
<dbReference type="RefSeq" id="WP_029098422.1">
    <property type="nucleotide sequence ID" value="NZ_JAPYYP010000086.1"/>
</dbReference>
<name>A0A9X3TU42_9BACL</name>
<protein>
    <recommendedName>
        <fullName evidence="4">DUF4179 domain-containing protein</fullName>
    </recommendedName>
</protein>
<keyword evidence="3" id="KW-1185">Reference proteome</keyword>
<keyword evidence="1" id="KW-0472">Membrane</keyword>
<dbReference type="Proteomes" id="UP001151071">
    <property type="component" value="Unassembled WGS sequence"/>
</dbReference>
<organism evidence="2 3">
    <name type="scientific">Brevibacillus thermoruber</name>
    <dbReference type="NCBI Taxonomy" id="33942"/>
    <lineage>
        <taxon>Bacteria</taxon>
        <taxon>Bacillati</taxon>
        <taxon>Bacillota</taxon>
        <taxon>Bacilli</taxon>
        <taxon>Bacillales</taxon>
        <taxon>Paenibacillaceae</taxon>
        <taxon>Brevibacillus</taxon>
    </lineage>
</organism>
<evidence type="ECO:0000256" key="1">
    <source>
        <dbReference type="SAM" id="Phobius"/>
    </source>
</evidence>